<evidence type="ECO:0000256" key="3">
    <source>
        <dbReference type="ARBA" id="ARBA00023002"/>
    </source>
</evidence>
<keyword evidence="3 4" id="KW-0560">Oxidoreductase</keyword>
<gene>
    <name evidence="7" type="ORF">GC106_22660</name>
</gene>
<dbReference type="PANTHER" id="PTHR21708">
    <property type="entry name" value="PROBABLE 2-DEHYDROPANTOATE 2-REDUCTASE"/>
    <property type="match status" value="1"/>
</dbReference>
<evidence type="ECO:0000313" key="7">
    <source>
        <dbReference type="EMBL" id="NRN65056.1"/>
    </source>
</evidence>
<reference evidence="7 8" key="1">
    <citation type="submission" date="2020-01" db="EMBL/GenBank/DDBJ databases">
        <title>Kibdelosporangium persica a novel Actinomycetes from a hot desert in Iran.</title>
        <authorList>
            <person name="Safaei N."/>
            <person name="Zaburannyi N."/>
            <person name="Mueller R."/>
            <person name="Wink J."/>
        </authorList>
    </citation>
    <scope>NUCLEOTIDE SEQUENCE [LARGE SCALE GENOMIC DNA]</scope>
    <source>
        <strain evidence="7 8">4NS15</strain>
    </source>
</reference>
<dbReference type="RefSeq" id="WP_173128328.1">
    <property type="nucleotide sequence ID" value="NZ_CBCSGW010000013.1"/>
</dbReference>
<evidence type="ECO:0000259" key="5">
    <source>
        <dbReference type="Pfam" id="PF02558"/>
    </source>
</evidence>
<dbReference type="EC" id="1.1.1.169" evidence="4"/>
<dbReference type="Pfam" id="PF02558">
    <property type="entry name" value="ApbA"/>
    <property type="match status" value="1"/>
</dbReference>
<dbReference type="NCBIfam" id="TIGR00745">
    <property type="entry name" value="apbA_panE"/>
    <property type="match status" value="1"/>
</dbReference>
<dbReference type="Gene3D" id="3.40.50.720">
    <property type="entry name" value="NAD(P)-binding Rossmann-like Domain"/>
    <property type="match status" value="1"/>
</dbReference>
<keyword evidence="2 4" id="KW-0521">NADP</keyword>
<organism evidence="7 8">
    <name type="scientific">Kibdelosporangium persicum</name>
    <dbReference type="NCBI Taxonomy" id="2698649"/>
    <lineage>
        <taxon>Bacteria</taxon>
        <taxon>Bacillati</taxon>
        <taxon>Actinomycetota</taxon>
        <taxon>Actinomycetes</taxon>
        <taxon>Pseudonocardiales</taxon>
        <taxon>Pseudonocardiaceae</taxon>
        <taxon>Kibdelosporangium</taxon>
    </lineage>
</organism>
<dbReference type="Gene3D" id="1.10.1040.10">
    <property type="entry name" value="N-(1-d-carboxylethyl)-l-norvaline Dehydrogenase, domain 2"/>
    <property type="match status" value="1"/>
</dbReference>
<feature type="domain" description="Ketopantoate reductase C-terminal" evidence="6">
    <location>
        <begin position="170"/>
        <end position="281"/>
    </location>
</feature>
<comment type="similarity">
    <text evidence="1 4">Belongs to the ketopantoate reductase family.</text>
</comment>
<dbReference type="InterPro" id="IPR013328">
    <property type="entry name" value="6PGD_dom2"/>
</dbReference>
<evidence type="ECO:0000313" key="8">
    <source>
        <dbReference type="Proteomes" id="UP000763557"/>
    </source>
</evidence>
<dbReference type="InterPro" id="IPR013332">
    <property type="entry name" value="KPR_N"/>
</dbReference>
<feature type="domain" description="Ketopantoate reductase N-terminal" evidence="5">
    <location>
        <begin position="2"/>
        <end position="142"/>
    </location>
</feature>
<protein>
    <recommendedName>
        <fullName evidence="4">2-dehydropantoate 2-reductase</fullName>
        <ecNumber evidence="4">1.1.1.169</ecNumber>
    </recommendedName>
    <alternativeName>
        <fullName evidence="4">Ketopantoate reductase</fullName>
    </alternativeName>
</protein>
<evidence type="ECO:0000256" key="2">
    <source>
        <dbReference type="ARBA" id="ARBA00022857"/>
    </source>
</evidence>
<evidence type="ECO:0000256" key="1">
    <source>
        <dbReference type="ARBA" id="ARBA00007870"/>
    </source>
</evidence>
<dbReference type="SUPFAM" id="SSF51735">
    <property type="entry name" value="NAD(P)-binding Rossmann-fold domains"/>
    <property type="match status" value="1"/>
</dbReference>
<comment type="function">
    <text evidence="4">Catalyzes the NADPH-dependent reduction of ketopantoate into pantoic acid.</text>
</comment>
<dbReference type="InterPro" id="IPR051402">
    <property type="entry name" value="KPR-Related"/>
</dbReference>
<accession>A0ABX2F248</accession>
<keyword evidence="8" id="KW-1185">Reference proteome</keyword>
<comment type="pathway">
    <text evidence="4">Cofactor biosynthesis; (R)-pantothenate biosynthesis; (R)-pantoate from 3-methyl-2-oxobutanoate: step 2/2.</text>
</comment>
<dbReference type="PANTHER" id="PTHR21708:SF26">
    <property type="entry name" value="2-DEHYDROPANTOATE 2-REDUCTASE"/>
    <property type="match status" value="1"/>
</dbReference>
<keyword evidence="4" id="KW-0566">Pantothenate biosynthesis</keyword>
<proteinExistence type="inferred from homology"/>
<dbReference type="InterPro" id="IPR013752">
    <property type="entry name" value="KPA_reductase"/>
</dbReference>
<dbReference type="InterPro" id="IPR003710">
    <property type="entry name" value="ApbA"/>
</dbReference>
<dbReference type="InterPro" id="IPR008927">
    <property type="entry name" value="6-PGluconate_DH-like_C_sf"/>
</dbReference>
<comment type="catalytic activity">
    <reaction evidence="4">
        <text>(R)-pantoate + NADP(+) = 2-dehydropantoate + NADPH + H(+)</text>
        <dbReference type="Rhea" id="RHEA:16233"/>
        <dbReference type="ChEBI" id="CHEBI:11561"/>
        <dbReference type="ChEBI" id="CHEBI:15378"/>
        <dbReference type="ChEBI" id="CHEBI:15980"/>
        <dbReference type="ChEBI" id="CHEBI:57783"/>
        <dbReference type="ChEBI" id="CHEBI:58349"/>
        <dbReference type="EC" id="1.1.1.169"/>
    </reaction>
</comment>
<dbReference type="InterPro" id="IPR036291">
    <property type="entry name" value="NAD(P)-bd_dom_sf"/>
</dbReference>
<evidence type="ECO:0000259" key="6">
    <source>
        <dbReference type="Pfam" id="PF08546"/>
    </source>
</evidence>
<evidence type="ECO:0000256" key="4">
    <source>
        <dbReference type="RuleBase" id="RU362068"/>
    </source>
</evidence>
<sequence length="296" mass="30773">MIGVLGPGGVGGLVAARLGAAGYDVTIVASESTAAHITARGLGFTAPDSPEAVTFPTARAYLTESVDILFVAVKATDLLPALQRVPAKTLGNATVVPFLNGVDHMSVLRAVYPEANVVGASIAVEATRHRPGVIEQVTPMATVTTTDEDVAELLREAGIDVATHPDENTVLWRKLVFLAPFALLTTGANAPLGEALEKRGSWLSPLVQEAAAAAQKQNADVDADAIEARLRGMPVTFRSSMLKDFAAGAELELDAIAGPIIRTLDARNAPVTTEAVRTILDARTPRPSAVSTTATP</sequence>
<dbReference type="Pfam" id="PF08546">
    <property type="entry name" value="ApbA_C"/>
    <property type="match status" value="1"/>
</dbReference>
<comment type="caution">
    <text evidence="7">The sequence shown here is derived from an EMBL/GenBank/DDBJ whole genome shotgun (WGS) entry which is preliminary data.</text>
</comment>
<dbReference type="SUPFAM" id="SSF48179">
    <property type="entry name" value="6-phosphogluconate dehydrogenase C-terminal domain-like"/>
    <property type="match status" value="1"/>
</dbReference>
<name>A0ABX2F248_9PSEU</name>
<dbReference type="Proteomes" id="UP000763557">
    <property type="component" value="Unassembled WGS sequence"/>
</dbReference>
<dbReference type="EMBL" id="JAAATY010000005">
    <property type="protein sequence ID" value="NRN65056.1"/>
    <property type="molecule type" value="Genomic_DNA"/>
</dbReference>